<dbReference type="SUPFAM" id="SSF53137">
    <property type="entry name" value="Translational machinery components"/>
    <property type="match status" value="1"/>
</dbReference>
<dbReference type="InterPro" id="IPR004389">
    <property type="entry name" value="Ribosomal_uL18_bac-type"/>
</dbReference>
<sequence length="121" mass="13594">MSNTQKKKQSQRERRKKRIRAKILGTAERPRLCVFRSLKHIYAQIIDDQKAKVLVSANDGELAKKDQKEKKETMAKAVGKLIAQKASTKKIGVVVFDRGGFAYHGRIKALAEGAREGGLKF</sequence>
<evidence type="ECO:0000256" key="8">
    <source>
        <dbReference type="SAM" id="MobiDB-lite"/>
    </source>
</evidence>
<dbReference type="PANTHER" id="PTHR12899:SF3">
    <property type="entry name" value="LARGE RIBOSOMAL SUBUNIT PROTEIN UL18M"/>
    <property type="match status" value="1"/>
</dbReference>
<dbReference type="FunFam" id="3.30.420.100:FF:000001">
    <property type="entry name" value="50S ribosomal protein L18"/>
    <property type="match status" value="1"/>
</dbReference>
<comment type="subunit">
    <text evidence="7">Part of the 50S ribosomal subunit; part of the 5S rRNA/L5/L18/L25 subcomplex. Contacts the 5S and 23S rRNAs.</text>
</comment>
<name>A0A2M7RI01_9BACT</name>
<evidence type="ECO:0000256" key="6">
    <source>
        <dbReference type="ARBA" id="ARBA00035197"/>
    </source>
</evidence>
<evidence type="ECO:0000256" key="7">
    <source>
        <dbReference type="HAMAP-Rule" id="MF_01337"/>
    </source>
</evidence>
<dbReference type="InterPro" id="IPR057268">
    <property type="entry name" value="Ribosomal_L18"/>
</dbReference>
<reference evidence="9 10" key="1">
    <citation type="submission" date="2017-09" db="EMBL/GenBank/DDBJ databases">
        <title>Depth-based differentiation of microbial function through sediment-hosted aquifers and enrichment of novel symbionts in the deep terrestrial subsurface.</title>
        <authorList>
            <person name="Probst A.J."/>
            <person name="Ladd B."/>
            <person name="Jarett J.K."/>
            <person name="Geller-Mcgrath D.E."/>
            <person name="Sieber C.M."/>
            <person name="Emerson J.B."/>
            <person name="Anantharaman K."/>
            <person name="Thomas B.C."/>
            <person name="Malmstrom R."/>
            <person name="Stieglmeier M."/>
            <person name="Klingl A."/>
            <person name="Woyke T."/>
            <person name="Ryan C.M."/>
            <person name="Banfield J.F."/>
        </authorList>
    </citation>
    <scope>NUCLEOTIDE SEQUENCE [LARGE SCALE GENOMIC DNA]</scope>
    <source>
        <strain evidence="9">CG_4_10_14_0_8_um_filter_42_10</strain>
    </source>
</reference>
<keyword evidence="3 7" id="KW-0694">RNA-binding</keyword>
<keyword evidence="5 7" id="KW-0687">Ribonucleoprotein</keyword>
<evidence type="ECO:0000256" key="5">
    <source>
        <dbReference type="ARBA" id="ARBA00023274"/>
    </source>
</evidence>
<feature type="compositionally biased region" description="Basic residues" evidence="8">
    <location>
        <begin position="1"/>
        <end position="21"/>
    </location>
</feature>
<protein>
    <recommendedName>
        <fullName evidence="6 7">Large ribosomal subunit protein uL18</fullName>
    </recommendedName>
</protein>
<dbReference type="Gene3D" id="3.30.420.100">
    <property type="match status" value="1"/>
</dbReference>
<organism evidence="9 10">
    <name type="scientific">Candidatus Kerfeldbacteria bacterium CG_4_10_14_0_8_um_filter_42_10</name>
    <dbReference type="NCBI Taxonomy" id="2014248"/>
    <lineage>
        <taxon>Bacteria</taxon>
        <taxon>Candidatus Kerfeldiibacteriota</taxon>
    </lineage>
</organism>
<proteinExistence type="inferred from homology"/>
<dbReference type="AlphaFoldDB" id="A0A2M7RI01"/>
<evidence type="ECO:0000256" key="2">
    <source>
        <dbReference type="ARBA" id="ARBA00022730"/>
    </source>
</evidence>
<comment type="function">
    <text evidence="7">This is one of the proteins that bind and probably mediate the attachment of the 5S RNA into the large ribosomal subunit, where it forms part of the central protuberance.</text>
</comment>
<dbReference type="InterPro" id="IPR005484">
    <property type="entry name" value="Ribosomal_uL18_bac/plant/anim"/>
</dbReference>
<dbReference type="Proteomes" id="UP000230779">
    <property type="component" value="Unassembled WGS sequence"/>
</dbReference>
<keyword evidence="4 7" id="KW-0689">Ribosomal protein</keyword>
<dbReference type="CDD" id="cd00432">
    <property type="entry name" value="Ribosomal_L18_L5e"/>
    <property type="match status" value="1"/>
</dbReference>
<gene>
    <name evidence="7" type="primary">rplR</name>
    <name evidence="9" type="ORF">COY66_04330</name>
</gene>
<dbReference type="Pfam" id="PF00861">
    <property type="entry name" value="Ribosomal_L18p"/>
    <property type="match status" value="1"/>
</dbReference>
<dbReference type="GO" id="GO:0003735">
    <property type="term" value="F:structural constituent of ribosome"/>
    <property type="evidence" value="ECO:0007669"/>
    <property type="project" value="InterPro"/>
</dbReference>
<dbReference type="GO" id="GO:0022625">
    <property type="term" value="C:cytosolic large ribosomal subunit"/>
    <property type="evidence" value="ECO:0007669"/>
    <property type="project" value="TreeGrafter"/>
</dbReference>
<evidence type="ECO:0000313" key="9">
    <source>
        <dbReference type="EMBL" id="PIY96344.1"/>
    </source>
</evidence>
<comment type="caution">
    <text evidence="9">The sequence shown here is derived from an EMBL/GenBank/DDBJ whole genome shotgun (WGS) entry which is preliminary data.</text>
</comment>
<dbReference type="EMBL" id="PFMD01000051">
    <property type="protein sequence ID" value="PIY96344.1"/>
    <property type="molecule type" value="Genomic_DNA"/>
</dbReference>
<evidence type="ECO:0000256" key="4">
    <source>
        <dbReference type="ARBA" id="ARBA00022980"/>
    </source>
</evidence>
<dbReference type="PANTHER" id="PTHR12899">
    <property type="entry name" value="39S RIBOSOMAL PROTEIN L18, MITOCHONDRIAL"/>
    <property type="match status" value="1"/>
</dbReference>
<dbReference type="GO" id="GO:0006412">
    <property type="term" value="P:translation"/>
    <property type="evidence" value="ECO:0007669"/>
    <property type="project" value="UniProtKB-UniRule"/>
</dbReference>
<keyword evidence="2 7" id="KW-0699">rRNA-binding</keyword>
<evidence type="ECO:0000256" key="3">
    <source>
        <dbReference type="ARBA" id="ARBA00022884"/>
    </source>
</evidence>
<dbReference type="HAMAP" id="MF_01337_B">
    <property type="entry name" value="Ribosomal_uL18_B"/>
    <property type="match status" value="1"/>
</dbReference>
<accession>A0A2M7RI01</accession>
<evidence type="ECO:0000313" key="10">
    <source>
        <dbReference type="Proteomes" id="UP000230779"/>
    </source>
</evidence>
<feature type="region of interest" description="Disordered" evidence="8">
    <location>
        <begin position="1"/>
        <end position="22"/>
    </location>
</feature>
<dbReference type="NCBIfam" id="TIGR00060">
    <property type="entry name" value="L18_bact"/>
    <property type="match status" value="1"/>
</dbReference>
<comment type="similarity">
    <text evidence="1 7">Belongs to the universal ribosomal protein uL18 family.</text>
</comment>
<dbReference type="GO" id="GO:0008097">
    <property type="term" value="F:5S rRNA binding"/>
    <property type="evidence" value="ECO:0007669"/>
    <property type="project" value="TreeGrafter"/>
</dbReference>
<evidence type="ECO:0000256" key="1">
    <source>
        <dbReference type="ARBA" id="ARBA00007116"/>
    </source>
</evidence>